<evidence type="ECO:0000256" key="13">
    <source>
        <dbReference type="ARBA" id="ARBA00059589"/>
    </source>
</evidence>
<feature type="active site" description="Proton donor" evidence="14">
    <location>
        <position position="219"/>
    </location>
</feature>
<evidence type="ECO:0000256" key="5">
    <source>
        <dbReference type="ARBA" id="ARBA00013213"/>
    </source>
</evidence>
<protein>
    <recommendedName>
        <fullName evidence="6">Homoserine dehydrogenase</fullName>
        <ecNumber evidence="5">1.1.1.3</ecNumber>
    </recommendedName>
</protein>
<dbReference type="Pfam" id="PF03447">
    <property type="entry name" value="NAD_binding_3"/>
    <property type="match status" value="1"/>
</dbReference>
<dbReference type="SUPFAM" id="SSF55347">
    <property type="entry name" value="Glyceraldehyde-3-phosphate dehydrogenase-like, C-terminal domain"/>
    <property type="match status" value="1"/>
</dbReference>
<evidence type="ECO:0000256" key="15">
    <source>
        <dbReference type="PIRSR" id="PIRSR036497-2"/>
    </source>
</evidence>
<proteinExistence type="inferred from homology"/>
<keyword evidence="8" id="KW-0791">Threonine biosynthesis</keyword>
<dbReference type="PANTHER" id="PTHR43070">
    <property type="match status" value="1"/>
</dbReference>
<dbReference type="PANTHER" id="PTHR43070:SF5">
    <property type="entry name" value="HOMOSERINE DEHYDROGENASE"/>
    <property type="match status" value="1"/>
</dbReference>
<comment type="function">
    <text evidence="13">Catalyzes the conversion of L-aspartate-beta-semialdehyde (L-Asa) to L-homoserine (L-Hse), the third step in the biosynthesis of amino acids that derive from aspartate (the aspartate family of amino acids), including methioinine and threonine, the latter of which is a precursor to isoleucine; production of homoserine leads to a branch-point in the pathway as it can either be O-phosphorylated for processing to threonine, or O-acylated for processing to methionine.</text>
</comment>
<comment type="catalytic activity">
    <reaction evidence="12">
        <text>L-homoserine + NADP(+) = L-aspartate 4-semialdehyde + NADPH + H(+)</text>
        <dbReference type="Rhea" id="RHEA:15761"/>
        <dbReference type="ChEBI" id="CHEBI:15378"/>
        <dbReference type="ChEBI" id="CHEBI:57476"/>
        <dbReference type="ChEBI" id="CHEBI:57783"/>
        <dbReference type="ChEBI" id="CHEBI:58349"/>
        <dbReference type="ChEBI" id="CHEBI:537519"/>
        <dbReference type="EC" id="1.1.1.3"/>
    </reaction>
    <physiologicalReaction direction="right-to-left" evidence="12">
        <dbReference type="Rhea" id="RHEA:15763"/>
    </physiologicalReaction>
</comment>
<dbReference type="GO" id="GO:0004412">
    <property type="term" value="F:homoserine dehydrogenase activity"/>
    <property type="evidence" value="ECO:0007669"/>
    <property type="project" value="UniProtKB-EC"/>
</dbReference>
<comment type="pathway">
    <text evidence="3">Amino-acid biosynthesis; L-methionine biosynthesis via de novo pathway; L-homoserine from L-aspartate: step 3/3.</text>
</comment>
<feature type="binding site" evidence="15">
    <location>
        <position position="86"/>
    </location>
    <ligand>
        <name>NADPH</name>
        <dbReference type="ChEBI" id="CHEBI:57783"/>
    </ligand>
</feature>
<evidence type="ECO:0000256" key="12">
    <source>
        <dbReference type="ARBA" id="ARBA00048841"/>
    </source>
</evidence>
<dbReference type="Gene3D" id="3.40.50.720">
    <property type="entry name" value="NAD(P)-binding Rossmann-like Domain"/>
    <property type="match status" value="1"/>
</dbReference>
<dbReference type="InterPro" id="IPR036291">
    <property type="entry name" value="NAD(P)-bd_dom_sf"/>
</dbReference>
<evidence type="ECO:0000256" key="10">
    <source>
        <dbReference type="ARBA" id="ARBA00023002"/>
    </source>
</evidence>
<feature type="binding site" evidence="15">
    <location>
        <position position="204"/>
    </location>
    <ligand>
        <name>L-homoserine</name>
        <dbReference type="ChEBI" id="CHEBI:57476"/>
    </ligand>
</feature>
<feature type="binding site" evidence="15">
    <location>
        <position position="110"/>
    </location>
    <ligand>
        <name>NADPH</name>
        <dbReference type="ChEBI" id="CHEBI:57783"/>
    </ligand>
</feature>
<dbReference type="PIRSF" id="PIRSF036497">
    <property type="entry name" value="HDH_short"/>
    <property type="match status" value="1"/>
</dbReference>
<evidence type="ECO:0000313" key="18">
    <source>
        <dbReference type="EMBL" id="CAE6472854.1"/>
    </source>
</evidence>
<evidence type="ECO:0000256" key="11">
    <source>
        <dbReference type="ARBA" id="ARBA00023167"/>
    </source>
</evidence>
<dbReference type="InterPro" id="IPR011147">
    <property type="entry name" value="Bifunc_Aspkin/hSer_DH"/>
</dbReference>
<evidence type="ECO:0000256" key="1">
    <source>
        <dbReference type="ARBA" id="ARBA00001920"/>
    </source>
</evidence>
<dbReference type="AlphaFoldDB" id="A0A8H3C484"/>
<dbReference type="SUPFAM" id="SSF51735">
    <property type="entry name" value="NAD(P)-binding Rossmann-fold domains"/>
    <property type="match status" value="1"/>
</dbReference>
<dbReference type="GO" id="GO:0050661">
    <property type="term" value="F:NADP binding"/>
    <property type="evidence" value="ECO:0007669"/>
    <property type="project" value="InterPro"/>
</dbReference>
<keyword evidence="10" id="KW-0560">Oxidoreductase</keyword>
<dbReference type="Proteomes" id="UP000663850">
    <property type="component" value="Unassembled WGS sequence"/>
</dbReference>
<comment type="pathway">
    <text evidence="2">Amino-acid biosynthesis; L-threonine biosynthesis; L-threonine from L-aspartate: step 3/5.</text>
</comment>
<dbReference type="Pfam" id="PF00742">
    <property type="entry name" value="Homoserine_dh"/>
    <property type="match status" value="1"/>
</dbReference>
<organism evidence="18 19">
    <name type="scientific">Rhizoctonia solani</name>
    <dbReference type="NCBI Taxonomy" id="456999"/>
    <lineage>
        <taxon>Eukaryota</taxon>
        <taxon>Fungi</taxon>
        <taxon>Dikarya</taxon>
        <taxon>Basidiomycota</taxon>
        <taxon>Agaricomycotina</taxon>
        <taxon>Agaricomycetes</taxon>
        <taxon>Cantharellales</taxon>
        <taxon>Ceratobasidiaceae</taxon>
        <taxon>Rhizoctonia</taxon>
    </lineage>
</organism>
<evidence type="ECO:0000259" key="17">
    <source>
        <dbReference type="Pfam" id="PF03447"/>
    </source>
</evidence>
<dbReference type="EMBL" id="CAJMWZ010003334">
    <property type="protein sequence ID" value="CAE6472854.1"/>
    <property type="molecule type" value="Genomic_DNA"/>
</dbReference>
<accession>A0A8H3C484</accession>
<feature type="domain" description="Homoserine dehydrogenase catalytic" evidence="16">
    <location>
        <begin position="145"/>
        <end position="355"/>
    </location>
</feature>
<evidence type="ECO:0000256" key="9">
    <source>
        <dbReference type="ARBA" id="ARBA00022857"/>
    </source>
</evidence>
<dbReference type="UniPathway" id="UPA00050">
    <property type="reaction ID" value="UER00063"/>
</dbReference>
<evidence type="ECO:0000256" key="2">
    <source>
        <dbReference type="ARBA" id="ARBA00005056"/>
    </source>
</evidence>
<dbReference type="EC" id="1.1.1.3" evidence="5"/>
<feature type="domain" description="Aspartate/homoserine dehydrogenase NAD-binding" evidence="17">
    <location>
        <begin position="9"/>
        <end position="135"/>
    </location>
</feature>
<keyword evidence="9 15" id="KW-0521">NADP</keyword>
<evidence type="ECO:0000256" key="7">
    <source>
        <dbReference type="ARBA" id="ARBA00022605"/>
    </source>
</evidence>
<evidence type="ECO:0000259" key="16">
    <source>
        <dbReference type="Pfam" id="PF00742"/>
    </source>
</evidence>
<comment type="similarity">
    <text evidence="4">Belongs to the homoserine dehydrogenase family.</text>
</comment>
<dbReference type="InterPro" id="IPR022697">
    <property type="entry name" value="HDH_short"/>
</dbReference>
<comment type="cofactor">
    <cofactor evidence="1">
        <name>a metal cation</name>
        <dbReference type="ChEBI" id="CHEBI:25213"/>
    </cofactor>
</comment>
<sequence>MPINVAIVGVGLVGSETISQLARLSQFRIVALSNSKKLLFNPSGVSPLSWQSELASSDSKPDLDQLTRSLAQLKARGDKVALVDNTSSDVVAGLYPTFLSAGIDVVTPNKKAFSSDLSLYQRIKDASAQTGARYLNESTVGAGLPIISTLKDLIATGDKVIKIEGVLSGTLSYIFNEYSKPDGGDAAFSSIVKVAREKGYTVQEPHPGDDLNGADVARKLTILSRMIPELTSALPEGYKSVSITSLVPDALADVASGDEFVARLPEFDAEKANLRDEAVKEGKVLRYAGVIDVKSGTIKAALEKYPVDHPFATALGGSDNIIAFHTERYSPRPLIVQGAGAGAAVTAMGVVSDLLKL</sequence>
<dbReference type="Gene3D" id="3.30.360.10">
    <property type="entry name" value="Dihydrodipicolinate Reductase, domain 2"/>
    <property type="match status" value="1"/>
</dbReference>
<evidence type="ECO:0000256" key="4">
    <source>
        <dbReference type="ARBA" id="ARBA00006753"/>
    </source>
</evidence>
<name>A0A8H3C484_9AGAM</name>
<dbReference type="FunFam" id="3.30.360.10:FF:000006">
    <property type="entry name" value="Bifunctional aspartokinase/homoserine dehydrogenase"/>
    <property type="match status" value="1"/>
</dbReference>
<evidence type="ECO:0000256" key="14">
    <source>
        <dbReference type="PIRSR" id="PIRSR036497-1"/>
    </source>
</evidence>
<keyword evidence="11" id="KW-0486">Methionine biosynthesis</keyword>
<keyword evidence="7" id="KW-0028">Amino-acid biosynthesis</keyword>
<evidence type="ECO:0000256" key="6">
    <source>
        <dbReference type="ARBA" id="ARBA00013376"/>
    </source>
</evidence>
<comment type="caution">
    <text evidence="18">The sequence shown here is derived from an EMBL/GenBank/DDBJ whole genome shotgun (WGS) entry which is preliminary data.</text>
</comment>
<dbReference type="GO" id="GO:0009088">
    <property type="term" value="P:threonine biosynthetic process"/>
    <property type="evidence" value="ECO:0007669"/>
    <property type="project" value="UniProtKB-UniPathway"/>
</dbReference>
<evidence type="ECO:0000256" key="8">
    <source>
        <dbReference type="ARBA" id="ARBA00022697"/>
    </source>
</evidence>
<dbReference type="GO" id="GO:0009090">
    <property type="term" value="P:homoserine biosynthetic process"/>
    <property type="evidence" value="ECO:0007669"/>
    <property type="project" value="TreeGrafter"/>
</dbReference>
<dbReference type="GO" id="GO:0009086">
    <property type="term" value="P:methionine biosynthetic process"/>
    <property type="evidence" value="ECO:0007669"/>
    <property type="project" value="UniProtKB-KW"/>
</dbReference>
<reference evidence="18" key="1">
    <citation type="submission" date="2021-01" db="EMBL/GenBank/DDBJ databases">
        <authorList>
            <person name="Kaushik A."/>
        </authorList>
    </citation>
    <scope>NUCLEOTIDE SEQUENCE</scope>
    <source>
        <strain evidence="18">Type strain: AG8-Rh-89/</strain>
    </source>
</reference>
<evidence type="ECO:0000256" key="3">
    <source>
        <dbReference type="ARBA" id="ARBA00005062"/>
    </source>
</evidence>
<dbReference type="InterPro" id="IPR005106">
    <property type="entry name" value="Asp/hSer_DH_NAD-bd"/>
</dbReference>
<dbReference type="InterPro" id="IPR001342">
    <property type="entry name" value="HDH_cat"/>
</dbReference>
<gene>
    <name evidence="18" type="ORF">RDB_LOCUS64775</name>
</gene>
<feature type="binding site" evidence="15">
    <location>
        <begin position="9"/>
        <end position="14"/>
    </location>
    <ligand>
        <name>NADP(+)</name>
        <dbReference type="ChEBI" id="CHEBI:58349"/>
    </ligand>
</feature>
<evidence type="ECO:0000313" key="19">
    <source>
        <dbReference type="Proteomes" id="UP000663850"/>
    </source>
</evidence>
<dbReference type="UniPathway" id="UPA00051">
    <property type="reaction ID" value="UER00465"/>
</dbReference>